<dbReference type="InterPro" id="IPR015083">
    <property type="entry name" value="NorB/c/GfsB-D-like_docking"/>
</dbReference>
<dbReference type="SUPFAM" id="SSF47336">
    <property type="entry name" value="ACP-like"/>
    <property type="match status" value="2"/>
</dbReference>
<dbReference type="Pfam" id="PF08659">
    <property type="entry name" value="KR"/>
    <property type="match status" value="2"/>
</dbReference>
<dbReference type="InterPro" id="IPR006162">
    <property type="entry name" value="Ppantetheine_attach_site"/>
</dbReference>
<dbReference type="SMART" id="SM00825">
    <property type="entry name" value="PKS_KS"/>
    <property type="match status" value="2"/>
</dbReference>
<dbReference type="PANTHER" id="PTHR43775">
    <property type="entry name" value="FATTY ACID SYNTHASE"/>
    <property type="match status" value="1"/>
</dbReference>
<dbReference type="SMART" id="SM00827">
    <property type="entry name" value="PKS_AT"/>
    <property type="match status" value="1"/>
</dbReference>
<evidence type="ECO:0000313" key="12">
    <source>
        <dbReference type="Proteomes" id="UP000727056"/>
    </source>
</evidence>
<evidence type="ECO:0000256" key="5">
    <source>
        <dbReference type="ARBA" id="ARBA00023194"/>
    </source>
</evidence>
<dbReference type="EMBL" id="JAAVJC010000192">
    <property type="protein sequence ID" value="NJQ16764.1"/>
    <property type="molecule type" value="Genomic_DNA"/>
</dbReference>
<dbReference type="SMART" id="SM00822">
    <property type="entry name" value="PKS_KR"/>
    <property type="match status" value="2"/>
</dbReference>
<evidence type="ECO:0000256" key="3">
    <source>
        <dbReference type="ARBA" id="ARBA00022553"/>
    </source>
</evidence>
<dbReference type="PROSITE" id="PS50075">
    <property type="entry name" value="CARRIER"/>
    <property type="match status" value="2"/>
</dbReference>
<dbReference type="SUPFAM" id="SSF53901">
    <property type="entry name" value="Thiolase-like"/>
    <property type="match status" value="2"/>
</dbReference>
<dbReference type="Gene3D" id="3.40.50.1820">
    <property type="entry name" value="alpha/beta hydrolase"/>
    <property type="match status" value="1"/>
</dbReference>
<keyword evidence="2" id="KW-0596">Phosphopantetheine</keyword>
<sequence>MTSEKQYLDYLKRATVDLREARKELRRLQDSGHEPIAVVGAGCRFPGGVTSPEELWRLVDEGGETLGPFPENRGWDLDRYFDPDPDNTTRITAPRAHFLYDAPAFDAGLFGISPREALAMEPQQRISLEVAWETLERAGVDPTSLKGTDTGVWIGAIGQSYGRNQQATGLVGNLLTGTTSSVISGRIAYTFGLEGPTLSLDTACSSSLVALHLAVRALRSGECSLALAGGVTVVSMPELFVEFSAVGGISPDGRCRAFADDAAGVGWSEGAGLLLVERLSDAVRNNRNILAVIRGSAVNADGASNGLTAPHGPSQRRVIGAALRDARLTPADVDAVEAHGTGTPLGDPIEADALIATYGRERGDGEPLYIGSVKSNLGHAQGAAGAAGVLKTVMALRNGTLPRTLHADAPTSHVDWAAGSVELLTDSRPWPATGHPRRAAVSAFGLSGTNAHLILEQAPDRAPADWPDAPGRVVAWPVSGATPAALRAQAGRLHDHLIARPDATPSAVASALATTRARLDSRAVVLGADRDTLLAGLRTLADGGTAPEVVSGAELISGPLLALLFGGQGSQRPGMSRQLHECYAEFARTFDEVCALLDAELADTLGHSVRDAVLGEPARTGVSPLDDTAVAQPALFALQTAQHALLTSLGLSADAVAGHSIGELSAAHVAGVWSLPDACRVVAARARLMRQLARPGGAMAALGTDRAGADQLISRHRGVEIAAVNGPRAVVVSGDADQIAAVRAEATEAGLRATALRVSHAFHSAHMDGMLDAYRAALDSVTFHEPRLRAVSTLTGRPVADGEWTDPGYWVRQLREPVLFADAVRALENQGTTAWLELGADAALATHAALGVTDAHAVVTSVAGPVRRGTPVQDEPTALLAALGRLHGHGVPVAWERALDEAPAPGPPVDLPTYAFQREDYWLHDPVPPGGSAWCHEERWEPLAPAVGTARRPGGWVLAVPAGQEDHPWSRALADGLAAAVLPVAIGGSFADPSGEDQDQDPGTAPATASALAERLRTLDTSGGVLSLLALDATPVTGHTALTTGLGATLALVQAVAALEGTRLWCATRGAVTTGAETADGGEAVTSEEALRQAPVWALGRVAALEQPRSWGGVLDLPPGHATPESVAAAVAALTSAVDDQVAVRGATVLGRRLAPSPAAAPEQQPWQPRGTVLVTGGTGGLGAQCARWLATHGADHVVLLSRGGPDAPGATDLHAELTADGHRVTVLACDVAERERLRGVLDSLVRDGNTPTAIVHAAGVLDDALLPGLTPQRLATVFAPKADAALHLHELTLAAGIDLDAFVLFSSSAASLGSPGQGNYAAANAVLDALARHRHARGLPATSLAWGPWAGAGMAGEHTVARPWEDRPGLHQLRPATALSVLARAAGSGRPATTVVSADWERLTALHATVRPTSYFDLIPRSRPAATAPAGSGAPAEAESAVLTRLRAELTALPEVDREPFVLRLVTSHVAAVLGHADGEGVPARRAFTELGLTSQNAVEIRGALCESTGIDVPVTVVFDHPTPHALARYVLGEVLGSAAAEPAGDPATAAASDAPVAILGMGCRFPGGDSPDAFWRHLLSGTDPVTEVPADRWNAADYHDPVPGAPGKAYTQRGGFLDSITGWDASFFGYTPREALRLDPQHRLVLELVWEAVENAGISPESLRGTRTGVFLGLAESQYGVRQITLEGPGCLDDPNFGLGTSASAAAGRVAYHLDLRGPTITVDTACSSSLVATHLAVQALRSGECDYALVAAANEVVGPEFFLSACKMGMLAPDGRTKTFDAAADGYAVGEGGGAVLLRRAADAAADGLRPHAVIRGTATNSDGRSNGLTAPNRHSQLAVIRAAHADAGVRAEEIDFVEAHGSGTALGDAIEYGVLTEVFGDRPADRPLHVGAVKSNIGHLLTAAGMAGLIKTVLALTGHELPPNLHLEKPNADVVLDGPVRPVTRREPVGHGTPGTLRAGVSSFGWSGTNAHLVVEAAPAEGDTGPAETDRAAAPDWHLLTVSGHTAEATAANARALADHLDAHPGLDLADVAHTLSVGRARFPYRRSLVCRDLPGAAAALRAAAPARAARETPVRHTLVLPGTGLPPETAETLRAAHPAFRDAWDACVDAARAEGAADPAADPALRAFAAEYAGTALLRAAGVDLPGTILAAGTGELAAACAADALALTDAVALLAAPDDTARAQRAAAAGYRAPRVTVRSLADGEVVPVADPEHWRRAARPSHDSPGTGSALAAADAPLLTLAAGPVTGLPGEIPLLALPEDGDAARSWLTVLGGLWDDGLTVDLALSRPRGARVLRLPTYAFQRADHWPAAHPDAGAAARPTAAAAPAAPAATDPGHREPHVLAPVWRREHTPPRTADPAPTTVLVLADPGELADALREQLEAAGHRALLVHPAAAHRAPAPGAAGTVDPADPAQVAALLAGLDTDTGPLAVLHALIATDPGQARTADPEQARTGAEKALDRGFHSLLWLARAAATTLPRRPLRLLIATVGAADVLGGEEIRPSAATATGATRSLLSEYPTTRARVTDLDAEAAAGDGAAHLLHDLHGLLADPAADTPPGSVPAAADPALLGAWRRGRPWTRSLDPVTLPEVDDAAAWRAGGTYAITGGTGELGLALAARLAPLGVRLALIGRTPLPPEDDWDTRLASAPEDDRTARVIREIRRLRALGAEVVTLTADITDPGDTVRVLGAVRERLGGLHGVVHAAGVAGNGLVQTKTREQASAVLAPKVAGTLALAAALRAEPVELLVLYSSVAGAIGGLGEADYAAANAFLDAFAAAEDGRGRVAQRVVSVAWGPWQRDRWQTAAFADNPHLLAHLLHSRRTHGLGDDAGTAALARAIVAGPSHLYVLGRPLAELAVESAGPPASPVAPVPRAARHPRPPLRTEYVAPRTEVERRVAEVWQDLLGIDAVGVHDPFFDLGGSSLVGLAVVARLSAEAGVDLAAATLFERPTVARLADLLDTDRPAPRRPTPPAVRPGRARPRRRRRRRGRRWRPRSPLRRVRR</sequence>
<evidence type="ECO:0000256" key="4">
    <source>
        <dbReference type="ARBA" id="ARBA00022679"/>
    </source>
</evidence>
<dbReference type="Proteomes" id="UP000727056">
    <property type="component" value="Unassembled WGS sequence"/>
</dbReference>
<comment type="cofactor">
    <cofactor evidence="1">
        <name>pantetheine 4'-phosphate</name>
        <dbReference type="ChEBI" id="CHEBI:47942"/>
    </cofactor>
</comment>
<dbReference type="CDD" id="cd08952">
    <property type="entry name" value="KR_1_SDR_x"/>
    <property type="match status" value="1"/>
</dbReference>
<organism evidence="11 12">
    <name type="scientific">Streptomyces bohaiensis</name>
    <dbReference type="NCBI Taxonomy" id="1431344"/>
    <lineage>
        <taxon>Bacteria</taxon>
        <taxon>Bacillati</taxon>
        <taxon>Actinomycetota</taxon>
        <taxon>Actinomycetes</taxon>
        <taxon>Kitasatosporales</taxon>
        <taxon>Streptomycetaceae</taxon>
        <taxon>Streptomyces</taxon>
    </lineage>
</organism>
<gene>
    <name evidence="11" type="ORF">HCN52_17970</name>
</gene>
<dbReference type="InterPro" id="IPR009081">
    <property type="entry name" value="PP-bd_ACP"/>
</dbReference>
<comment type="caution">
    <text evidence="11">The sequence shown here is derived from an EMBL/GenBank/DDBJ whole genome shotgun (WGS) entry which is preliminary data.</text>
</comment>
<evidence type="ECO:0000256" key="8">
    <source>
        <dbReference type="SAM" id="MobiDB-lite"/>
    </source>
</evidence>
<dbReference type="PROSITE" id="PS00606">
    <property type="entry name" value="KS3_1"/>
    <property type="match status" value="1"/>
</dbReference>
<dbReference type="InterPro" id="IPR016039">
    <property type="entry name" value="Thiolase-like"/>
</dbReference>
<dbReference type="Pfam" id="PF08990">
    <property type="entry name" value="Docking"/>
    <property type="match status" value="1"/>
</dbReference>
<evidence type="ECO:0000313" key="11">
    <source>
        <dbReference type="EMBL" id="NJQ16764.1"/>
    </source>
</evidence>
<keyword evidence="7" id="KW-0012">Acyltransferase</keyword>
<dbReference type="Pfam" id="PF00109">
    <property type="entry name" value="ketoacyl-synt"/>
    <property type="match status" value="2"/>
</dbReference>
<dbReference type="InterPro" id="IPR020806">
    <property type="entry name" value="PKS_PP-bd"/>
</dbReference>
<dbReference type="Gene3D" id="3.40.47.10">
    <property type="match status" value="2"/>
</dbReference>
<keyword evidence="5" id="KW-0045">Antibiotic biosynthesis</keyword>
<dbReference type="SUPFAM" id="SSF51735">
    <property type="entry name" value="NAD(P)-binding Rossmann-fold domains"/>
    <property type="match status" value="4"/>
</dbReference>
<dbReference type="RefSeq" id="WP_168089476.1">
    <property type="nucleotide sequence ID" value="NZ_JAAVJC010000192.1"/>
</dbReference>
<dbReference type="PANTHER" id="PTHR43775:SF51">
    <property type="entry name" value="INACTIVE PHENOLPHTHIOCEROL SYNTHESIS POLYKETIDE SYNTHASE TYPE I PKS1-RELATED"/>
    <property type="match status" value="1"/>
</dbReference>
<dbReference type="Gene3D" id="3.30.70.3290">
    <property type="match status" value="3"/>
</dbReference>
<keyword evidence="4" id="KW-0808">Transferase</keyword>
<proteinExistence type="predicted"/>
<dbReference type="InterPro" id="IPR050091">
    <property type="entry name" value="PKS_NRPS_Biosynth_Enz"/>
</dbReference>
<dbReference type="InterPro" id="IPR001227">
    <property type="entry name" value="Ac_transferase_dom_sf"/>
</dbReference>
<dbReference type="Gene3D" id="3.40.50.720">
    <property type="entry name" value="NAD(P)-binding Rossmann-like Domain"/>
    <property type="match status" value="2"/>
</dbReference>
<protein>
    <submittedName>
        <fullName evidence="11">SDR family NAD(P)-dependent oxidoreductase</fullName>
    </submittedName>
</protein>
<evidence type="ECO:0000256" key="1">
    <source>
        <dbReference type="ARBA" id="ARBA00001957"/>
    </source>
</evidence>
<feature type="non-terminal residue" evidence="11">
    <location>
        <position position="3011"/>
    </location>
</feature>
<dbReference type="InterPro" id="IPR014043">
    <property type="entry name" value="Acyl_transferase_dom"/>
</dbReference>
<feature type="domain" description="Carrier" evidence="9">
    <location>
        <begin position="2896"/>
        <end position="2971"/>
    </location>
</feature>
<dbReference type="InterPro" id="IPR014031">
    <property type="entry name" value="Ketoacyl_synth_C"/>
</dbReference>
<feature type="domain" description="Ketosynthase family 3 (KS3)" evidence="10">
    <location>
        <begin position="1555"/>
        <end position="1981"/>
    </location>
</feature>
<dbReference type="InterPro" id="IPR036736">
    <property type="entry name" value="ACP-like_sf"/>
</dbReference>
<dbReference type="Pfam" id="PF00550">
    <property type="entry name" value="PP-binding"/>
    <property type="match status" value="2"/>
</dbReference>
<keyword evidence="3" id="KW-0597">Phosphoprotein</keyword>
<feature type="region of interest" description="Disordered" evidence="8">
    <location>
        <begin position="2966"/>
        <end position="3011"/>
    </location>
</feature>
<dbReference type="SUPFAM" id="SSF55048">
    <property type="entry name" value="Probable ACP-binding domain of malonyl-CoA ACP transacylase"/>
    <property type="match status" value="1"/>
</dbReference>
<accession>A0ABX1CHR7</accession>
<dbReference type="InterPro" id="IPR020841">
    <property type="entry name" value="PKS_Beta-ketoAc_synthase_dom"/>
</dbReference>
<dbReference type="InterPro" id="IPR016036">
    <property type="entry name" value="Malonyl_transacylase_ACP-bd"/>
</dbReference>
<dbReference type="Gene3D" id="1.10.1200.10">
    <property type="entry name" value="ACP-like"/>
    <property type="match status" value="1"/>
</dbReference>
<evidence type="ECO:0000256" key="2">
    <source>
        <dbReference type="ARBA" id="ARBA00022450"/>
    </source>
</evidence>
<dbReference type="Pfam" id="PF02801">
    <property type="entry name" value="Ketoacyl-synt_C"/>
    <property type="match status" value="2"/>
</dbReference>
<evidence type="ECO:0000256" key="6">
    <source>
        <dbReference type="ARBA" id="ARBA00023268"/>
    </source>
</evidence>
<dbReference type="InterPro" id="IPR032821">
    <property type="entry name" value="PKS_assoc"/>
</dbReference>
<dbReference type="Pfam" id="PF00698">
    <property type="entry name" value="Acyl_transf_1"/>
    <property type="match status" value="1"/>
</dbReference>
<keyword evidence="6" id="KW-0511">Multifunctional enzyme</keyword>
<dbReference type="SMART" id="SM01294">
    <property type="entry name" value="PKS_PP_betabranch"/>
    <property type="match status" value="1"/>
</dbReference>
<reference evidence="11 12" key="1">
    <citation type="submission" date="2020-03" db="EMBL/GenBank/DDBJ databases">
        <title>Draft genome of Streptomyces sp. ventii, isolated from the Axial Seamount in the Pacific Ocean, and resequencing of the two type strains Streptomyces lonarensis strain NCL 716 and Streptomyces bohaiensis strain 11A07.</title>
        <authorList>
            <person name="Loughran R.M."/>
            <person name="Pfannmuller K.M."/>
            <person name="Wasson B.J."/>
            <person name="Deadmond M.C."/>
            <person name="Paddock B.E."/>
            <person name="Koyack M.J."/>
            <person name="Gallegos D.A."/>
            <person name="Mitchell E.A."/>
            <person name="Ushijima B."/>
            <person name="Saw J.H."/>
            <person name="Mcphail K.L."/>
            <person name="Videau P."/>
        </authorList>
    </citation>
    <scope>NUCLEOTIDE SEQUENCE [LARGE SCALE GENOMIC DNA]</scope>
    <source>
        <strain evidence="11 12">11A07</strain>
    </source>
</reference>
<dbReference type="InterPro" id="IPR016035">
    <property type="entry name" value="Acyl_Trfase/lysoPLipase"/>
</dbReference>
<feature type="domain" description="Ketosynthase family 3 (KS3)" evidence="10">
    <location>
        <begin position="33"/>
        <end position="457"/>
    </location>
</feature>
<dbReference type="SUPFAM" id="SSF52151">
    <property type="entry name" value="FabD/lysophospholipase-like"/>
    <property type="match status" value="2"/>
</dbReference>
<name>A0ABX1CHR7_9ACTN</name>
<keyword evidence="12" id="KW-1185">Reference proteome</keyword>
<dbReference type="Pfam" id="PF22621">
    <property type="entry name" value="CurL-like_PKS_C"/>
    <property type="match status" value="1"/>
</dbReference>
<dbReference type="InterPro" id="IPR013968">
    <property type="entry name" value="PKS_KR"/>
</dbReference>
<evidence type="ECO:0000259" key="10">
    <source>
        <dbReference type="PROSITE" id="PS52004"/>
    </source>
</evidence>
<evidence type="ECO:0000259" key="9">
    <source>
        <dbReference type="PROSITE" id="PS50075"/>
    </source>
</evidence>
<dbReference type="SMART" id="SM00823">
    <property type="entry name" value="PKS_PP"/>
    <property type="match status" value="2"/>
</dbReference>
<dbReference type="InterPro" id="IPR036291">
    <property type="entry name" value="NAD(P)-bd_dom_sf"/>
</dbReference>
<evidence type="ECO:0000256" key="7">
    <source>
        <dbReference type="ARBA" id="ARBA00023315"/>
    </source>
</evidence>
<dbReference type="InterPro" id="IPR014030">
    <property type="entry name" value="Ketoacyl_synth_N"/>
</dbReference>
<dbReference type="InterPro" id="IPR057326">
    <property type="entry name" value="KR_dom"/>
</dbReference>
<feature type="compositionally biased region" description="Basic residues" evidence="8">
    <location>
        <begin position="2985"/>
        <end position="3011"/>
    </location>
</feature>
<dbReference type="PROSITE" id="PS00012">
    <property type="entry name" value="PHOSPHOPANTETHEINE"/>
    <property type="match status" value="1"/>
</dbReference>
<dbReference type="Pfam" id="PF16197">
    <property type="entry name" value="KAsynt_C_assoc"/>
    <property type="match status" value="1"/>
</dbReference>
<dbReference type="PROSITE" id="PS52004">
    <property type="entry name" value="KS3_2"/>
    <property type="match status" value="2"/>
</dbReference>
<dbReference type="Gene3D" id="3.40.366.10">
    <property type="entry name" value="Malonyl-Coenzyme A Acyl Carrier Protein, domain 2"/>
    <property type="match status" value="2"/>
</dbReference>
<dbReference type="CDD" id="cd00833">
    <property type="entry name" value="PKS"/>
    <property type="match status" value="2"/>
</dbReference>
<feature type="domain" description="Carrier" evidence="9">
    <location>
        <begin position="1461"/>
        <end position="1536"/>
    </location>
</feature>
<dbReference type="InterPro" id="IPR029058">
    <property type="entry name" value="AB_hydrolase_fold"/>
</dbReference>
<dbReference type="InterPro" id="IPR018201">
    <property type="entry name" value="Ketoacyl_synth_AS"/>
</dbReference>